<sequence>MFSVNIDKIVDMTDNERKCYEELVKTLKSELGTSKCLAVTKDGLSAFKIAYSFVATGEKVLFIDADIMSEIFLGKYKLGKNLKGVADFMRNPEKQNDLICKTNNADMDIIFTGVLDDGVISEDEEEMMKKLIFIYSADYDRIVMSSDEEGRIAKYCDGTVIIYNESEFGEYAAQNYKNELESNKCNVLGVVINE</sequence>
<protein>
    <submittedName>
        <fullName evidence="1">Non-specific protein-tyrosine kinase</fullName>
    </submittedName>
</protein>
<accession>C4Z4Q9</accession>
<dbReference type="KEGG" id="eel:EUBELI_01959"/>
<keyword evidence="2" id="KW-1185">Reference proteome</keyword>
<dbReference type="Gene3D" id="3.40.50.300">
    <property type="entry name" value="P-loop containing nucleotide triphosphate hydrolases"/>
    <property type="match status" value="1"/>
</dbReference>
<dbReference type="SUPFAM" id="SSF52540">
    <property type="entry name" value="P-loop containing nucleoside triphosphate hydrolases"/>
    <property type="match status" value="1"/>
</dbReference>
<organism evidence="1 2">
    <name type="scientific">Lachnospira eligens (strain ATCC 27750 / DSM 3376 / VPI C15-48 / C15-B4)</name>
    <name type="common">Eubacterium eligens</name>
    <dbReference type="NCBI Taxonomy" id="515620"/>
    <lineage>
        <taxon>Bacteria</taxon>
        <taxon>Bacillati</taxon>
        <taxon>Bacillota</taxon>
        <taxon>Clostridia</taxon>
        <taxon>Lachnospirales</taxon>
        <taxon>Lachnospiraceae</taxon>
        <taxon>Lachnospira</taxon>
    </lineage>
</organism>
<dbReference type="EMBL" id="CP001104">
    <property type="protein sequence ID" value="ACR72948.1"/>
    <property type="molecule type" value="Genomic_DNA"/>
</dbReference>
<dbReference type="eggNOG" id="COG0489">
    <property type="taxonomic scope" value="Bacteria"/>
</dbReference>
<name>C4Z4Q9_LACE2</name>
<dbReference type="InterPro" id="IPR027417">
    <property type="entry name" value="P-loop_NTPase"/>
</dbReference>
<keyword evidence="1" id="KW-0418">Kinase</keyword>
<dbReference type="HOGENOM" id="CLU_1400648_0_0_9"/>
<dbReference type="Proteomes" id="UP000001476">
    <property type="component" value="Chromosome"/>
</dbReference>
<dbReference type="GO" id="GO:0004713">
    <property type="term" value="F:protein tyrosine kinase activity"/>
    <property type="evidence" value="ECO:0007669"/>
    <property type="project" value="UniProtKB-KW"/>
</dbReference>
<reference evidence="1 2" key="1">
    <citation type="journal article" date="2009" name="Proc. Natl. Acad. Sci. U.S.A.">
        <title>Characterizing a model human gut microbiota composed of members of its two dominant bacterial phyla.</title>
        <authorList>
            <person name="Mahowald M.A."/>
            <person name="Rey F.E."/>
            <person name="Seedorf H."/>
            <person name="Turnbaugh P.J."/>
            <person name="Fulton R.S."/>
            <person name="Wollam A."/>
            <person name="Shah N."/>
            <person name="Wang C."/>
            <person name="Magrini V."/>
            <person name="Wilson R.K."/>
            <person name="Cantarel B.L."/>
            <person name="Coutinho P.M."/>
            <person name="Henrissat B."/>
            <person name="Crock L.W."/>
            <person name="Russell A."/>
            <person name="Verberkmoes N.C."/>
            <person name="Hettich R.L."/>
            <person name="Gordon J.I."/>
        </authorList>
    </citation>
    <scope>NUCLEOTIDE SEQUENCE [LARGE SCALE GENOMIC DNA]</scope>
    <source>
        <strain evidence="2">ATCC 27750 / DSM 3376 / VPI C15-48 / C15-B4</strain>
    </source>
</reference>
<gene>
    <name evidence="1" type="ordered locus">EUBELI_01959</name>
</gene>
<dbReference type="AlphaFoldDB" id="C4Z4Q9"/>
<dbReference type="STRING" id="515620.EUBELI_01959"/>
<dbReference type="GeneID" id="41356604"/>
<evidence type="ECO:0000313" key="1">
    <source>
        <dbReference type="EMBL" id="ACR72948.1"/>
    </source>
</evidence>
<keyword evidence="1" id="KW-0829">Tyrosine-protein kinase</keyword>
<dbReference type="RefSeq" id="WP_012740180.1">
    <property type="nucleotide sequence ID" value="NC_012778.1"/>
</dbReference>
<keyword evidence="1" id="KW-0808">Transferase</keyword>
<evidence type="ECO:0000313" key="2">
    <source>
        <dbReference type="Proteomes" id="UP000001476"/>
    </source>
</evidence>
<proteinExistence type="predicted"/>